<reference evidence="3" key="1">
    <citation type="submission" date="2016-11" db="UniProtKB">
        <authorList>
            <consortium name="WormBaseParasite"/>
        </authorList>
    </citation>
    <scope>IDENTIFICATION</scope>
</reference>
<feature type="transmembrane region" description="Helical" evidence="1">
    <location>
        <begin position="126"/>
        <end position="149"/>
    </location>
</feature>
<sequence>MIASFNNAIPNQQESRDQFSILYPELQYLVVDDHVFFLCIKVDIAHVIFLAVCFFLLGISLLTIFFLIWMSNRALHKFHLSERTRKIHIHLIRSLCYQISVPIIAFYAPLIIVITPLVFMIPDSQVSFFIAIIFMSFHTFLGTLSMFYFNRHYRHWLVATIRDKKVVSSIPLSKFMVTREIIHQ</sequence>
<keyword evidence="1" id="KW-0472">Membrane</keyword>
<keyword evidence="1" id="KW-0812">Transmembrane</keyword>
<protein>
    <submittedName>
        <fullName evidence="3">G protein-coupled receptor</fullName>
    </submittedName>
</protein>
<dbReference type="WBParaSite" id="Csp11.Scaffold630.g19382.t1">
    <property type="protein sequence ID" value="Csp11.Scaffold630.g19382.t1"/>
    <property type="gene ID" value="Csp11.Scaffold630.g19382"/>
</dbReference>
<accession>A0A1I7UU70</accession>
<dbReference type="Proteomes" id="UP000095282">
    <property type="component" value="Unplaced"/>
</dbReference>
<feature type="transmembrane region" description="Helical" evidence="1">
    <location>
        <begin position="44"/>
        <end position="70"/>
    </location>
</feature>
<dbReference type="InterPro" id="IPR019422">
    <property type="entry name" value="7TM_GPCR_serpentine_rcpt_Srh"/>
</dbReference>
<dbReference type="Pfam" id="PF10318">
    <property type="entry name" value="7TM_GPCR_Srh"/>
    <property type="match status" value="1"/>
</dbReference>
<evidence type="ECO:0000313" key="3">
    <source>
        <dbReference type="WBParaSite" id="Csp11.Scaffold630.g19382.t1"/>
    </source>
</evidence>
<evidence type="ECO:0000256" key="1">
    <source>
        <dbReference type="SAM" id="Phobius"/>
    </source>
</evidence>
<dbReference type="PANTHER" id="PTHR45907">
    <property type="entry name" value="SERPENTINE RECEPTOR, CLASS J"/>
    <property type="match status" value="1"/>
</dbReference>
<evidence type="ECO:0000313" key="2">
    <source>
        <dbReference type="Proteomes" id="UP000095282"/>
    </source>
</evidence>
<dbReference type="SUPFAM" id="SSF81321">
    <property type="entry name" value="Family A G protein-coupled receptor-like"/>
    <property type="match status" value="1"/>
</dbReference>
<proteinExistence type="predicted"/>
<dbReference type="PANTHER" id="PTHR45907:SF16">
    <property type="entry name" value="SERPENTINE RECEPTOR, CLASS J"/>
    <property type="match status" value="1"/>
</dbReference>
<dbReference type="AlphaFoldDB" id="A0A1I7UU70"/>
<keyword evidence="2" id="KW-1185">Reference proteome</keyword>
<dbReference type="InterPro" id="IPR019423">
    <property type="entry name" value="7TM_GPCR_serpentine_rcpt_Srj"/>
</dbReference>
<keyword evidence="1" id="KW-1133">Transmembrane helix</keyword>
<dbReference type="eggNOG" id="ENOG502TH4P">
    <property type="taxonomic scope" value="Eukaryota"/>
</dbReference>
<organism evidence="2 3">
    <name type="scientific">Caenorhabditis tropicalis</name>
    <dbReference type="NCBI Taxonomy" id="1561998"/>
    <lineage>
        <taxon>Eukaryota</taxon>
        <taxon>Metazoa</taxon>
        <taxon>Ecdysozoa</taxon>
        <taxon>Nematoda</taxon>
        <taxon>Chromadorea</taxon>
        <taxon>Rhabditida</taxon>
        <taxon>Rhabditina</taxon>
        <taxon>Rhabditomorpha</taxon>
        <taxon>Rhabditoidea</taxon>
        <taxon>Rhabditidae</taxon>
        <taxon>Peloderinae</taxon>
        <taxon>Caenorhabditis</taxon>
    </lineage>
</organism>
<name>A0A1I7UU70_9PELO</name>
<feature type="transmembrane region" description="Helical" evidence="1">
    <location>
        <begin position="91"/>
        <end position="114"/>
    </location>
</feature>